<comment type="caution">
    <text evidence="1">The sequence shown here is derived from an EMBL/GenBank/DDBJ whole genome shotgun (WGS) entry which is preliminary data.</text>
</comment>
<protein>
    <submittedName>
        <fullName evidence="1">UPF0489 family protein</fullName>
    </submittedName>
</protein>
<reference evidence="1" key="1">
    <citation type="submission" date="2022-07" db="EMBL/GenBank/DDBJ databases">
        <authorList>
            <person name="Li W.-J."/>
            <person name="Deng Q.-Q."/>
        </authorList>
    </citation>
    <scope>NUCLEOTIDE SEQUENCE</scope>
    <source>
        <strain evidence="1">SYSU M60031</strain>
    </source>
</reference>
<keyword evidence="2" id="KW-1185">Reference proteome</keyword>
<sequence length="267" mass="31223">MGWREDRSWKVVFPEQHVFLLREHNWGFIAWEHALEQGWTTRNATVFQLDNHMDDAYDGAIVPGVIEAKSARELYPLTREVLGHQKIVGMDNYLFAAFARETIQKVVYVCPKHKSVKDREPLDLSRWEEKDIASLQSALPEGRLELYRGKHLLSIEDLQKYEQDEGYLPYLDGQSRADHSVILSIDFDIFTEYLEMVKEPGDVKLKDEETIREQMRYIKNAYQWDVITVALSPWYVGGEENAEIILRLFLEEFGLNLGQAQDWSVLQ</sequence>
<evidence type="ECO:0000313" key="2">
    <source>
        <dbReference type="Proteomes" id="UP001156102"/>
    </source>
</evidence>
<dbReference type="RefSeq" id="WP_254759112.1">
    <property type="nucleotide sequence ID" value="NZ_JANCLT010000005.1"/>
</dbReference>
<dbReference type="AlphaFoldDB" id="A0AA41X9K2"/>
<dbReference type="EMBL" id="JANCLT010000005">
    <property type="protein sequence ID" value="MCP8969199.1"/>
    <property type="molecule type" value="Genomic_DNA"/>
</dbReference>
<proteinExistence type="predicted"/>
<organism evidence="1 2">
    <name type="scientific">Ectobacillus ponti</name>
    <dbReference type="NCBI Taxonomy" id="2961894"/>
    <lineage>
        <taxon>Bacteria</taxon>
        <taxon>Bacillati</taxon>
        <taxon>Bacillota</taxon>
        <taxon>Bacilli</taxon>
        <taxon>Bacillales</taxon>
        <taxon>Bacillaceae</taxon>
        <taxon>Ectobacillus</taxon>
    </lineage>
</organism>
<accession>A0AA41X9K2</accession>
<gene>
    <name evidence="1" type="ORF">NK662_11665</name>
</gene>
<evidence type="ECO:0000313" key="1">
    <source>
        <dbReference type="EMBL" id="MCP8969199.1"/>
    </source>
</evidence>
<name>A0AA41X9K2_9BACI</name>
<dbReference type="Proteomes" id="UP001156102">
    <property type="component" value="Unassembled WGS sequence"/>
</dbReference>